<dbReference type="GO" id="GO:0055085">
    <property type="term" value="P:transmembrane transport"/>
    <property type="evidence" value="ECO:0007669"/>
    <property type="project" value="InterPro"/>
</dbReference>
<evidence type="ECO:0000256" key="6">
    <source>
        <dbReference type="ARBA" id="ARBA00023136"/>
    </source>
</evidence>
<dbReference type="EMBL" id="QRAJ01000004">
    <property type="protein sequence ID" value="ROT87016.1"/>
    <property type="molecule type" value="Genomic_DNA"/>
</dbReference>
<feature type="transmembrane region" description="Helical" evidence="7">
    <location>
        <begin position="285"/>
        <end position="304"/>
    </location>
</feature>
<evidence type="ECO:0000256" key="1">
    <source>
        <dbReference type="ARBA" id="ARBA00004651"/>
    </source>
</evidence>
<dbReference type="PANTHER" id="PTHR43163:SF7">
    <property type="entry name" value="DIPEPTIDE-TRANSPORT INTEGRAL MEMBRANE PROTEIN ABC TRANSPORTER DPPB-RELATED"/>
    <property type="match status" value="1"/>
</dbReference>
<gene>
    <name evidence="9" type="ORF">BMONG18_1015</name>
</gene>
<feature type="domain" description="ABC transmembrane type-1" evidence="8">
    <location>
        <begin position="95"/>
        <end position="308"/>
    </location>
</feature>
<keyword evidence="6 7" id="KW-0472">Membrane</keyword>
<dbReference type="Pfam" id="PF19300">
    <property type="entry name" value="BPD_transp_1_N"/>
    <property type="match status" value="1"/>
</dbReference>
<dbReference type="Proteomes" id="UP000285266">
    <property type="component" value="Unassembled WGS sequence"/>
</dbReference>
<feature type="transmembrane region" description="Helical" evidence="7">
    <location>
        <begin position="243"/>
        <end position="265"/>
    </location>
</feature>
<evidence type="ECO:0000256" key="2">
    <source>
        <dbReference type="ARBA" id="ARBA00022448"/>
    </source>
</evidence>
<dbReference type="InterPro" id="IPR045621">
    <property type="entry name" value="BPD_transp_1_N"/>
</dbReference>
<sequence length="323" mass="33783">MARFIMRRVALLVVAVAAMSGIVFVMLRILPGDVASAMAGVHASPGRVGALRRQFGLDQPLATQYVDWMTGLMCGDFGLSVTTGRSVSALVGARASVTLPLIAIGLAVALAIGLPLGCAAALSRSPRRRGVYQAIAIVGGSVPALWAGALFMILLGRGVGLIDLFPSQGFGGEGWAAPRQALASLMLPALTVGVIVGAGVMRYTRSALDDLAPSGYIDMAMACGMTRREAMLSTGLRLSAPRLVSVLGLTLAQMITGVMVVENLFALPGLGTGLVVDVGNRDLVAVQGELFMLTVVFLVIGFLVDIMHRVLDPRLGDDREERR</sequence>
<dbReference type="GO" id="GO:0005886">
    <property type="term" value="C:plasma membrane"/>
    <property type="evidence" value="ECO:0007669"/>
    <property type="project" value="UniProtKB-SubCell"/>
</dbReference>
<proteinExistence type="inferred from homology"/>
<feature type="transmembrane region" description="Helical" evidence="7">
    <location>
        <begin position="181"/>
        <end position="201"/>
    </location>
</feature>
<dbReference type="InterPro" id="IPR035906">
    <property type="entry name" value="MetI-like_sf"/>
</dbReference>
<dbReference type="Gene3D" id="1.10.3720.10">
    <property type="entry name" value="MetI-like"/>
    <property type="match status" value="1"/>
</dbReference>
<feature type="transmembrane region" description="Helical" evidence="7">
    <location>
        <begin position="101"/>
        <end position="122"/>
    </location>
</feature>
<evidence type="ECO:0000256" key="7">
    <source>
        <dbReference type="RuleBase" id="RU363032"/>
    </source>
</evidence>
<organism evidence="9 10">
    <name type="scientific">Bifidobacterium mongoliense</name>
    <dbReference type="NCBI Taxonomy" id="518643"/>
    <lineage>
        <taxon>Bacteria</taxon>
        <taxon>Bacillati</taxon>
        <taxon>Actinomycetota</taxon>
        <taxon>Actinomycetes</taxon>
        <taxon>Bifidobacteriales</taxon>
        <taxon>Bifidobacteriaceae</taxon>
        <taxon>Bifidobacterium</taxon>
    </lineage>
</organism>
<feature type="transmembrane region" description="Helical" evidence="7">
    <location>
        <begin position="134"/>
        <end position="155"/>
    </location>
</feature>
<evidence type="ECO:0000313" key="9">
    <source>
        <dbReference type="EMBL" id="ROT87016.1"/>
    </source>
</evidence>
<dbReference type="PROSITE" id="PS50928">
    <property type="entry name" value="ABC_TM1"/>
    <property type="match status" value="1"/>
</dbReference>
<comment type="similarity">
    <text evidence="7">Belongs to the binding-protein-dependent transport system permease family.</text>
</comment>
<evidence type="ECO:0000256" key="5">
    <source>
        <dbReference type="ARBA" id="ARBA00022989"/>
    </source>
</evidence>
<evidence type="ECO:0000259" key="8">
    <source>
        <dbReference type="PROSITE" id="PS50928"/>
    </source>
</evidence>
<evidence type="ECO:0000256" key="3">
    <source>
        <dbReference type="ARBA" id="ARBA00022475"/>
    </source>
</evidence>
<keyword evidence="4 7" id="KW-0812">Transmembrane</keyword>
<evidence type="ECO:0000313" key="10">
    <source>
        <dbReference type="Proteomes" id="UP000285266"/>
    </source>
</evidence>
<keyword evidence="3" id="KW-1003">Cell membrane</keyword>
<dbReference type="InterPro" id="IPR000515">
    <property type="entry name" value="MetI-like"/>
</dbReference>
<dbReference type="SUPFAM" id="SSF161098">
    <property type="entry name" value="MetI-like"/>
    <property type="match status" value="1"/>
</dbReference>
<dbReference type="PANTHER" id="PTHR43163">
    <property type="entry name" value="DIPEPTIDE TRANSPORT SYSTEM PERMEASE PROTEIN DPPB-RELATED"/>
    <property type="match status" value="1"/>
</dbReference>
<dbReference type="Pfam" id="PF00528">
    <property type="entry name" value="BPD_transp_1"/>
    <property type="match status" value="1"/>
</dbReference>
<protein>
    <submittedName>
        <fullName evidence="9">ABC transporter permease</fullName>
    </submittedName>
</protein>
<dbReference type="RefSeq" id="WP_123644915.1">
    <property type="nucleotide sequence ID" value="NZ_QRAJ01000004.1"/>
</dbReference>
<keyword evidence="2 7" id="KW-0813">Transport</keyword>
<evidence type="ECO:0000256" key="4">
    <source>
        <dbReference type="ARBA" id="ARBA00022692"/>
    </source>
</evidence>
<dbReference type="AlphaFoldDB" id="A0A423UEA4"/>
<reference evidence="9 10" key="1">
    <citation type="submission" date="2018-07" db="EMBL/GenBank/DDBJ databases">
        <title>The role of parmesan cheese in vectoring bovine microbiota.</title>
        <authorList>
            <person name="Lugli G.A."/>
            <person name="Milani C."/>
        </authorList>
    </citation>
    <scope>NUCLEOTIDE SEQUENCE [LARGE SCALE GENOMIC DNA]</scope>
    <source>
        <strain evidence="9 10">BMONG18</strain>
    </source>
</reference>
<comment type="subcellular location">
    <subcellularLocation>
        <location evidence="1 7">Cell membrane</location>
        <topology evidence="1 7">Multi-pass membrane protein</topology>
    </subcellularLocation>
</comment>
<name>A0A423UEA4_9BIFI</name>
<comment type="caution">
    <text evidence="9">The sequence shown here is derived from an EMBL/GenBank/DDBJ whole genome shotgun (WGS) entry which is preliminary data.</text>
</comment>
<accession>A0A423UEA4</accession>
<dbReference type="CDD" id="cd06261">
    <property type="entry name" value="TM_PBP2"/>
    <property type="match status" value="1"/>
</dbReference>
<keyword evidence="5 7" id="KW-1133">Transmembrane helix</keyword>